<evidence type="ECO:0000256" key="1">
    <source>
        <dbReference type="SAM" id="MobiDB-lite"/>
    </source>
</evidence>
<sequence>MAPAGPEMANIPAKKAYTRPGKGAPRESPCSRCVGRMGEHGPSALCCDQSSNKAIICYACAGRRGSCIKDRLAGIALKSRNTATKDQKKEKEKEKDTHEHGPGTAQMQDIIHQLDLMRKEHAHEMKLLRELQDEQNLLQMQTNRYLGALVRYLTELE</sequence>
<dbReference type="Proteomes" id="UP001338125">
    <property type="component" value="Unassembled WGS sequence"/>
</dbReference>
<protein>
    <submittedName>
        <fullName evidence="2">Uncharacterized protein</fullName>
    </submittedName>
</protein>
<proteinExistence type="predicted"/>
<keyword evidence="3" id="KW-1185">Reference proteome</keyword>
<organism evidence="2 3">
    <name type="scientific">Cladobotryum mycophilum</name>
    <dbReference type="NCBI Taxonomy" id="491253"/>
    <lineage>
        <taxon>Eukaryota</taxon>
        <taxon>Fungi</taxon>
        <taxon>Dikarya</taxon>
        <taxon>Ascomycota</taxon>
        <taxon>Pezizomycotina</taxon>
        <taxon>Sordariomycetes</taxon>
        <taxon>Hypocreomycetidae</taxon>
        <taxon>Hypocreales</taxon>
        <taxon>Hypocreaceae</taxon>
        <taxon>Cladobotryum</taxon>
    </lineage>
</organism>
<comment type="caution">
    <text evidence="2">The sequence shown here is derived from an EMBL/GenBank/DDBJ whole genome shotgun (WGS) entry which is preliminary data.</text>
</comment>
<gene>
    <name evidence="2" type="ORF">PT974_10140</name>
</gene>
<evidence type="ECO:0000313" key="2">
    <source>
        <dbReference type="EMBL" id="KAK5988654.1"/>
    </source>
</evidence>
<accession>A0ABR0S9J2</accession>
<dbReference type="EMBL" id="JAVFKD010000015">
    <property type="protein sequence ID" value="KAK5988654.1"/>
    <property type="molecule type" value="Genomic_DNA"/>
</dbReference>
<name>A0ABR0S9J2_9HYPO</name>
<evidence type="ECO:0000313" key="3">
    <source>
        <dbReference type="Proteomes" id="UP001338125"/>
    </source>
</evidence>
<feature type="region of interest" description="Disordered" evidence="1">
    <location>
        <begin position="1"/>
        <end position="30"/>
    </location>
</feature>
<feature type="region of interest" description="Disordered" evidence="1">
    <location>
        <begin position="79"/>
        <end position="103"/>
    </location>
</feature>
<reference evidence="2 3" key="1">
    <citation type="submission" date="2024-01" db="EMBL/GenBank/DDBJ databases">
        <title>Complete genome of Cladobotryum mycophilum ATHUM6906.</title>
        <authorList>
            <person name="Christinaki A.C."/>
            <person name="Myridakis A.I."/>
            <person name="Kouvelis V.N."/>
        </authorList>
    </citation>
    <scope>NUCLEOTIDE SEQUENCE [LARGE SCALE GENOMIC DNA]</scope>
    <source>
        <strain evidence="2 3">ATHUM6906</strain>
    </source>
</reference>
<feature type="compositionally biased region" description="Basic and acidic residues" evidence="1">
    <location>
        <begin position="83"/>
        <end position="101"/>
    </location>
</feature>